<evidence type="ECO:0000313" key="1">
    <source>
        <dbReference type="EMBL" id="MXV61295.1"/>
    </source>
</evidence>
<evidence type="ECO:0000313" key="2">
    <source>
        <dbReference type="Proteomes" id="UP000434101"/>
    </source>
</evidence>
<protein>
    <recommendedName>
        <fullName evidence="3">PGF-CTERM sorting domain-containing protein</fullName>
    </recommendedName>
</protein>
<organism evidence="1 2">
    <name type="scientific">Natronorubrum halalkaliphilum</name>
    <dbReference type="NCBI Taxonomy" id="2691917"/>
    <lineage>
        <taxon>Archaea</taxon>
        <taxon>Methanobacteriati</taxon>
        <taxon>Methanobacteriota</taxon>
        <taxon>Stenosarchaea group</taxon>
        <taxon>Halobacteria</taxon>
        <taxon>Halobacteriales</taxon>
        <taxon>Natrialbaceae</taxon>
        <taxon>Natronorubrum</taxon>
    </lineage>
</organism>
<reference evidence="1 2" key="1">
    <citation type="submission" date="2020-01" db="EMBL/GenBank/DDBJ databases">
        <title>Natronorubrum sp. JWXQ-INN 674 isolated from Inner Mongolia Autonomous Region of China.</title>
        <authorList>
            <person name="Xue Q."/>
        </authorList>
    </citation>
    <scope>NUCLEOTIDE SEQUENCE [LARGE SCALE GENOMIC DNA]</scope>
    <source>
        <strain evidence="1 2">JWXQ-INN-674</strain>
    </source>
</reference>
<name>A0A6B0VJM3_9EURY</name>
<evidence type="ECO:0008006" key="3">
    <source>
        <dbReference type="Google" id="ProtNLM"/>
    </source>
</evidence>
<accession>A0A6B0VJM3</accession>
<proteinExistence type="predicted"/>
<keyword evidence="2" id="KW-1185">Reference proteome</keyword>
<dbReference type="EMBL" id="WUYX01000017">
    <property type="protein sequence ID" value="MXV61295.1"/>
    <property type="molecule type" value="Genomic_DNA"/>
</dbReference>
<dbReference type="RefSeq" id="WP_160063065.1">
    <property type="nucleotide sequence ID" value="NZ_WUYX01000017.1"/>
</dbReference>
<dbReference type="AlphaFoldDB" id="A0A6B0VJM3"/>
<dbReference type="Proteomes" id="UP000434101">
    <property type="component" value="Unassembled WGS sequence"/>
</dbReference>
<gene>
    <name evidence="1" type="ORF">GS429_04290</name>
</gene>
<dbReference type="OrthoDB" id="208879at2157"/>
<comment type="caution">
    <text evidence="1">The sequence shown here is derived from an EMBL/GenBank/DDBJ whole genome shotgun (WGS) entry which is preliminary data.</text>
</comment>
<sequence>MQFSKITTAVVALSLITIGLVGFAAIGAAEDTELTELENTTVETTENTSYVELDLEFAEEFTNTDSEDVALTVYDETEYNDSEIDETPVLEDSVTGSPNETVTNEYTVGTEAEDDLEPETEYRAIIEVENEDHIAGGYIAADDETVGGVMFGEDADSVPGFGAGIAVAAAAIATAGLVARTRAGGA</sequence>